<keyword evidence="2" id="KW-1185">Reference proteome</keyword>
<sequence>MIKLTMAVHKASAHLLLELVLENIGYCMLANSQNYLTGTPAATRACASLWSVSFPLAMRACHSSIVFTASQ</sequence>
<dbReference type="Proteomes" id="UP000620046">
    <property type="component" value="Unassembled WGS sequence"/>
</dbReference>
<dbReference type="EMBL" id="BMJA01000002">
    <property type="protein sequence ID" value="GGA33444.1"/>
    <property type="molecule type" value="Genomic_DNA"/>
</dbReference>
<proteinExistence type="predicted"/>
<evidence type="ECO:0008006" key="3">
    <source>
        <dbReference type="Google" id="ProtNLM"/>
    </source>
</evidence>
<organism evidence="1 2">
    <name type="scientific">Dyella nitratireducens</name>
    <dbReference type="NCBI Taxonomy" id="1849580"/>
    <lineage>
        <taxon>Bacteria</taxon>
        <taxon>Pseudomonadati</taxon>
        <taxon>Pseudomonadota</taxon>
        <taxon>Gammaproteobacteria</taxon>
        <taxon>Lysobacterales</taxon>
        <taxon>Rhodanobacteraceae</taxon>
        <taxon>Dyella</taxon>
    </lineage>
</organism>
<evidence type="ECO:0000313" key="2">
    <source>
        <dbReference type="Proteomes" id="UP000620046"/>
    </source>
</evidence>
<accession>A0ABQ1FXQ4</accession>
<evidence type="ECO:0000313" key="1">
    <source>
        <dbReference type="EMBL" id="GGA33444.1"/>
    </source>
</evidence>
<name>A0ABQ1FXQ4_9GAMM</name>
<reference evidence="2" key="1">
    <citation type="journal article" date="2019" name="Int. J. Syst. Evol. Microbiol.">
        <title>The Global Catalogue of Microorganisms (GCM) 10K type strain sequencing project: providing services to taxonomists for standard genome sequencing and annotation.</title>
        <authorList>
            <consortium name="The Broad Institute Genomics Platform"/>
            <consortium name="The Broad Institute Genome Sequencing Center for Infectious Disease"/>
            <person name="Wu L."/>
            <person name="Ma J."/>
        </authorList>
    </citation>
    <scope>NUCLEOTIDE SEQUENCE [LARGE SCALE GENOMIC DNA]</scope>
    <source>
        <strain evidence="2">CGMCC 1.15439</strain>
    </source>
</reference>
<protein>
    <recommendedName>
        <fullName evidence="3">Secreted protein</fullName>
    </recommendedName>
</protein>
<gene>
    <name evidence="1" type="ORF">GCM10010981_22960</name>
</gene>
<comment type="caution">
    <text evidence="1">The sequence shown here is derived from an EMBL/GenBank/DDBJ whole genome shotgun (WGS) entry which is preliminary data.</text>
</comment>